<sequence length="152" mass="16772">MLDQLRRQLLVQRNQPYYVLATSILLALYMIITALVVDNQYENKFTGSSATQHQRTTNTLNILSTLLMLTSFILVILIIARFGPRETLHTVIFALIGTAFISTISTSMIQHLQSEVIMPVAPTATSTVLAALVAIIISLAILILPCLEQSSE</sequence>
<gene>
    <name evidence="2" type="ORF">EG68_06295</name>
</gene>
<keyword evidence="1" id="KW-0812">Transmembrane</keyword>
<name>A0A8S9YWR9_9TREM</name>
<protein>
    <submittedName>
        <fullName evidence="2">Uncharacterized protein</fullName>
    </submittedName>
</protein>
<dbReference type="EMBL" id="JTDE01002326">
    <property type="protein sequence ID" value="KAF7257523.1"/>
    <property type="molecule type" value="Genomic_DNA"/>
</dbReference>
<organism evidence="2 3">
    <name type="scientific">Paragonimus skrjabini miyazakii</name>
    <dbReference type="NCBI Taxonomy" id="59628"/>
    <lineage>
        <taxon>Eukaryota</taxon>
        <taxon>Metazoa</taxon>
        <taxon>Spiralia</taxon>
        <taxon>Lophotrochozoa</taxon>
        <taxon>Platyhelminthes</taxon>
        <taxon>Trematoda</taxon>
        <taxon>Digenea</taxon>
        <taxon>Plagiorchiida</taxon>
        <taxon>Troglotremata</taxon>
        <taxon>Troglotrematidae</taxon>
        <taxon>Paragonimus</taxon>
    </lineage>
</organism>
<accession>A0A8S9YWR9</accession>
<proteinExistence type="predicted"/>
<comment type="caution">
    <text evidence="2">The sequence shown here is derived from an EMBL/GenBank/DDBJ whole genome shotgun (WGS) entry which is preliminary data.</text>
</comment>
<feature type="transmembrane region" description="Helical" evidence="1">
    <location>
        <begin position="57"/>
        <end position="79"/>
    </location>
</feature>
<evidence type="ECO:0000313" key="3">
    <source>
        <dbReference type="Proteomes" id="UP000822476"/>
    </source>
</evidence>
<keyword evidence="1" id="KW-0472">Membrane</keyword>
<dbReference type="Proteomes" id="UP000822476">
    <property type="component" value="Unassembled WGS sequence"/>
</dbReference>
<keyword evidence="3" id="KW-1185">Reference proteome</keyword>
<reference evidence="2" key="1">
    <citation type="submission" date="2019-07" db="EMBL/GenBank/DDBJ databases">
        <title>Annotation for the trematode Paragonimus miyazaki's.</title>
        <authorList>
            <person name="Choi Y.-J."/>
        </authorList>
    </citation>
    <scope>NUCLEOTIDE SEQUENCE</scope>
    <source>
        <strain evidence="2">Japan</strain>
    </source>
</reference>
<feature type="transmembrane region" description="Helical" evidence="1">
    <location>
        <begin position="91"/>
        <end position="112"/>
    </location>
</feature>
<dbReference type="AlphaFoldDB" id="A0A8S9YWR9"/>
<dbReference type="OrthoDB" id="6275211at2759"/>
<evidence type="ECO:0000256" key="1">
    <source>
        <dbReference type="SAM" id="Phobius"/>
    </source>
</evidence>
<evidence type="ECO:0000313" key="2">
    <source>
        <dbReference type="EMBL" id="KAF7257523.1"/>
    </source>
</evidence>
<feature type="transmembrane region" description="Helical" evidence="1">
    <location>
        <begin position="16"/>
        <end position="37"/>
    </location>
</feature>
<feature type="transmembrane region" description="Helical" evidence="1">
    <location>
        <begin position="124"/>
        <end position="147"/>
    </location>
</feature>
<keyword evidence="1" id="KW-1133">Transmembrane helix</keyword>